<comment type="caution">
    <text evidence="2">The sequence shown here is derived from an EMBL/GenBank/DDBJ whole genome shotgun (WGS) entry which is preliminary data.</text>
</comment>
<dbReference type="AlphaFoldDB" id="A0AAD4KPK7"/>
<evidence type="ECO:0008006" key="4">
    <source>
        <dbReference type="Google" id="ProtNLM"/>
    </source>
</evidence>
<dbReference type="EMBL" id="JAJTJA010000009">
    <property type="protein sequence ID" value="KAH8693843.1"/>
    <property type="molecule type" value="Genomic_DNA"/>
</dbReference>
<name>A0AAD4KPK7_9EURO</name>
<protein>
    <recommendedName>
        <fullName evidence="4">BTB domain-containing protein</fullName>
    </recommendedName>
</protein>
<dbReference type="InterPro" id="IPR011333">
    <property type="entry name" value="SKP1/BTB/POZ_sf"/>
</dbReference>
<sequence>MDRPTYIIDPDGEVIIELRNANPPFAVLDEDTIVNHVQNNVAEPIEEPVEESSETSSDSESTGSEHSRTYGGQIKETIGQKQRNSDEDLTERRFRIQVSAKHLTLVSPVFKKMLTGGWKENVALLQKGSVEIIAEGWDIEALLILLRVMHCQHNHVPRKLSFEMLAKVTVLADYYECRDAMGVFTDIWIKALEHKIPTTYSRGLIMWLWISWFFQLSSLFQEATSTAMSLSNGRIDNLGLPIPDKVLESMNDCRELCIDNIVILLHEKQDALLSGIQGCSFECSSIMYGALTKQIQSNRLLSPRPVAPFLRLNYKQLVQSLLSFQSPQWSSQAYSTVSPFHSCDYSSFESIFGQLNDSIDGLQLDSLI</sequence>
<evidence type="ECO:0000256" key="1">
    <source>
        <dbReference type="SAM" id="MobiDB-lite"/>
    </source>
</evidence>
<keyword evidence="3" id="KW-1185">Reference proteome</keyword>
<organism evidence="2 3">
    <name type="scientific">Talaromyces proteolyticus</name>
    <dbReference type="NCBI Taxonomy" id="1131652"/>
    <lineage>
        <taxon>Eukaryota</taxon>
        <taxon>Fungi</taxon>
        <taxon>Dikarya</taxon>
        <taxon>Ascomycota</taxon>
        <taxon>Pezizomycotina</taxon>
        <taxon>Eurotiomycetes</taxon>
        <taxon>Eurotiomycetidae</taxon>
        <taxon>Eurotiales</taxon>
        <taxon>Trichocomaceae</taxon>
        <taxon>Talaromyces</taxon>
        <taxon>Talaromyces sect. Bacilispori</taxon>
    </lineage>
</organism>
<dbReference type="Gene3D" id="3.30.710.10">
    <property type="entry name" value="Potassium Channel Kv1.1, Chain A"/>
    <property type="match status" value="1"/>
</dbReference>
<dbReference type="GeneID" id="70252502"/>
<gene>
    <name evidence="2" type="ORF">BGW36DRAFT_463486</name>
</gene>
<dbReference type="Proteomes" id="UP001201262">
    <property type="component" value="Unassembled WGS sequence"/>
</dbReference>
<reference evidence="2" key="1">
    <citation type="submission" date="2021-12" db="EMBL/GenBank/DDBJ databases">
        <title>Convergent genome expansion in fungi linked to evolution of root-endophyte symbiosis.</title>
        <authorList>
            <consortium name="DOE Joint Genome Institute"/>
            <person name="Ke Y.-H."/>
            <person name="Bonito G."/>
            <person name="Liao H.-L."/>
            <person name="Looney B."/>
            <person name="Rojas-Flechas A."/>
            <person name="Nash J."/>
            <person name="Hameed K."/>
            <person name="Schadt C."/>
            <person name="Martin F."/>
            <person name="Crous P.W."/>
            <person name="Miettinen O."/>
            <person name="Magnuson J.K."/>
            <person name="Labbe J."/>
            <person name="Jacobson D."/>
            <person name="Doktycz M.J."/>
            <person name="Veneault-Fourrey C."/>
            <person name="Kuo A."/>
            <person name="Mondo S."/>
            <person name="Calhoun S."/>
            <person name="Riley R."/>
            <person name="Ohm R."/>
            <person name="LaButti K."/>
            <person name="Andreopoulos B."/>
            <person name="Pangilinan J."/>
            <person name="Nolan M."/>
            <person name="Tritt A."/>
            <person name="Clum A."/>
            <person name="Lipzen A."/>
            <person name="Daum C."/>
            <person name="Barry K."/>
            <person name="Grigoriev I.V."/>
            <person name="Vilgalys R."/>
        </authorList>
    </citation>
    <scope>NUCLEOTIDE SEQUENCE</scope>
    <source>
        <strain evidence="2">PMI_201</strain>
    </source>
</reference>
<evidence type="ECO:0000313" key="3">
    <source>
        <dbReference type="Proteomes" id="UP001201262"/>
    </source>
</evidence>
<feature type="region of interest" description="Disordered" evidence="1">
    <location>
        <begin position="42"/>
        <end position="88"/>
    </location>
</feature>
<dbReference type="RefSeq" id="XP_046069513.1">
    <property type="nucleotide sequence ID" value="XM_046222215.1"/>
</dbReference>
<evidence type="ECO:0000313" key="2">
    <source>
        <dbReference type="EMBL" id="KAH8693843.1"/>
    </source>
</evidence>
<proteinExistence type="predicted"/>
<feature type="compositionally biased region" description="Acidic residues" evidence="1">
    <location>
        <begin position="44"/>
        <end position="53"/>
    </location>
</feature>
<accession>A0AAD4KPK7</accession>
<dbReference type="SUPFAM" id="SSF54695">
    <property type="entry name" value="POZ domain"/>
    <property type="match status" value="1"/>
</dbReference>